<dbReference type="InterPro" id="IPR011257">
    <property type="entry name" value="DNA_glycosylase"/>
</dbReference>
<dbReference type="PANTHER" id="PTHR10359">
    <property type="entry name" value="A/G-SPECIFIC ADENINE GLYCOSYLASE/ENDONUCLEASE III"/>
    <property type="match status" value="1"/>
</dbReference>
<dbReference type="EMBL" id="MNUO01000071">
    <property type="protein sequence ID" value="OIN96931.1"/>
    <property type="molecule type" value="Genomic_DNA"/>
</dbReference>
<dbReference type="InterPro" id="IPR003265">
    <property type="entry name" value="HhH-GPD_domain"/>
</dbReference>
<proteinExistence type="inferred from homology"/>
<dbReference type="Gene3D" id="1.10.340.30">
    <property type="entry name" value="Hypothetical protein, domain 2"/>
    <property type="match status" value="1"/>
</dbReference>
<dbReference type="Pfam" id="PF00730">
    <property type="entry name" value="HhH-GPD"/>
    <property type="match status" value="1"/>
</dbReference>
<dbReference type="InterPro" id="IPR004036">
    <property type="entry name" value="Endonuclease-III-like_CS2"/>
</dbReference>
<keyword evidence="7 12" id="KW-0411">Iron-sulfur</keyword>
<keyword evidence="14" id="KW-0540">Nuclease</keyword>
<dbReference type="Gene3D" id="1.10.1670.10">
    <property type="entry name" value="Helix-hairpin-Helix base-excision DNA repair enzymes (C-terminal)"/>
    <property type="match status" value="1"/>
</dbReference>
<dbReference type="Proteomes" id="UP000182278">
    <property type="component" value="Unassembled WGS sequence"/>
</dbReference>
<evidence type="ECO:0000256" key="3">
    <source>
        <dbReference type="ARBA" id="ARBA00022723"/>
    </source>
</evidence>
<evidence type="ECO:0000313" key="15">
    <source>
        <dbReference type="Proteomes" id="UP000182278"/>
    </source>
</evidence>
<accession>A0A1J4SC12</accession>
<keyword evidence="8 12" id="KW-0238">DNA-binding</keyword>
<dbReference type="STRING" id="1817893.AUJ66_04875"/>
<dbReference type="GO" id="GO:0046872">
    <property type="term" value="F:metal ion binding"/>
    <property type="evidence" value="ECO:0007669"/>
    <property type="project" value="UniProtKB-KW"/>
</dbReference>
<dbReference type="GO" id="GO:0051539">
    <property type="term" value="F:4 iron, 4 sulfur cluster binding"/>
    <property type="evidence" value="ECO:0007669"/>
    <property type="project" value="UniProtKB-UniRule"/>
</dbReference>
<evidence type="ECO:0000256" key="1">
    <source>
        <dbReference type="ARBA" id="ARBA00008343"/>
    </source>
</evidence>
<dbReference type="SMART" id="SM00478">
    <property type="entry name" value="ENDO3c"/>
    <property type="match status" value="1"/>
</dbReference>
<dbReference type="InterPro" id="IPR003651">
    <property type="entry name" value="Endonuclease3_FeS-loop_motif"/>
</dbReference>
<dbReference type="PROSITE" id="PS01155">
    <property type="entry name" value="ENDONUCLEASE_III_2"/>
    <property type="match status" value="1"/>
</dbReference>
<dbReference type="InterPro" id="IPR023170">
    <property type="entry name" value="HhH_base_excis_C"/>
</dbReference>
<gene>
    <name evidence="12" type="primary">nth</name>
    <name evidence="14" type="ORF">AUJ66_04875</name>
</gene>
<keyword evidence="11 12" id="KW-0326">Glycosidase</keyword>
<dbReference type="HAMAP" id="MF_00942">
    <property type="entry name" value="Nth"/>
    <property type="match status" value="1"/>
</dbReference>
<keyword evidence="2 12" id="KW-0004">4Fe-4S</keyword>
<comment type="cofactor">
    <cofactor evidence="12">
        <name>[4Fe-4S] cluster</name>
        <dbReference type="ChEBI" id="CHEBI:49883"/>
    </cofactor>
    <text evidence="12">Binds 1 [4Fe-4S] cluster.</text>
</comment>
<dbReference type="EC" id="4.2.99.18" evidence="12"/>
<dbReference type="InterPro" id="IPR005759">
    <property type="entry name" value="Nth"/>
</dbReference>
<comment type="catalytic activity">
    <reaction evidence="12">
        <text>2'-deoxyribonucleotide-(2'-deoxyribose 5'-phosphate)-2'-deoxyribonucleotide-DNA = a 3'-end 2'-deoxyribonucleotide-(2,3-dehydro-2,3-deoxyribose 5'-phosphate)-DNA + a 5'-end 5'-phospho-2'-deoxyribonucleoside-DNA + H(+)</text>
        <dbReference type="Rhea" id="RHEA:66592"/>
        <dbReference type="Rhea" id="RHEA-COMP:13180"/>
        <dbReference type="Rhea" id="RHEA-COMP:16897"/>
        <dbReference type="Rhea" id="RHEA-COMP:17067"/>
        <dbReference type="ChEBI" id="CHEBI:15378"/>
        <dbReference type="ChEBI" id="CHEBI:136412"/>
        <dbReference type="ChEBI" id="CHEBI:157695"/>
        <dbReference type="ChEBI" id="CHEBI:167181"/>
        <dbReference type="EC" id="4.2.99.18"/>
    </reaction>
</comment>
<dbReference type="GO" id="GO:0019104">
    <property type="term" value="F:DNA N-glycosylase activity"/>
    <property type="evidence" value="ECO:0007669"/>
    <property type="project" value="UniProtKB-UniRule"/>
</dbReference>
<evidence type="ECO:0000313" key="14">
    <source>
        <dbReference type="EMBL" id="OIN96931.1"/>
    </source>
</evidence>
<evidence type="ECO:0000256" key="7">
    <source>
        <dbReference type="ARBA" id="ARBA00023014"/>
    </source>
</evidence>
<dbReference type="SUPFAM" id="SSF48150">
    <property type="entry name" value="DNA-glycosylase"/>
    <property type="match status" value="1"/>
</dbReference>
<protein>
    <recommendedName>
        <fullName evidence="12">Endonuclease III</fullName>
        <ecNumber evidence="12">4.2.99.18</ecNumber>
    </recommendedName>
    <alternativeName>
        <fullName evidence="12">DNA-(apurinic or apyrimidinic site) lyase</fullName>
    </alternativeName>
</protein>
<feature type="domain" description="HhH-GPD" evidence="13">
    <location>
        <begin position="39"/>
        <end position="187"/>
    </location>
</feature>
<dbReference type="SMART" id="SM00525">
    <property type="entry name" value="FES"/>
    <property type="match status" value="1"/>
</dbReference>
<dbReference type="NCBIfam" id="TIGR01083">
    <property type="entry name" value="nth"/>
    <property type="match status" value="1"/>
</dbReference>
<keyword evidence="10 12" id="KW-0456">Lyase</keyword>
<comment type="similarity">
    <text evidence="1 12">Belongs to the Nth/MutY family.</text>
</comment>
<evidence type="ECO:0000256" key="9">
    <source>
        <dbReference type="ARBA" id="ARBA00023204"/>
    </source>
</evidence>
<keyword evidence="9 12" id="KW-0234">DNA repair</keyword>
<keyword evidence="5 12" id="KW-0378">Hydrolase</keyword>
<dbReference type="PIRSF" id="PIRSF001435">
    <property type="entry name" value="Nth"/>
    <property type="match status" value="1"/>
</dbReference>
<dbReference type="AlphaFoldDB" id="A0A1J4SC12"/>
<dbReference type="InterPro" id="IPR004035">
    <property type="entry name" value="Endouclease-III_FeS-bd_BS"/>
</dbReference>
<keyword evidence="4 12" id="KW-0227">DNA damage</keyword>
<keyword evidence="14" id="KW-0255">Endonuclease</keyword>
<evidence type="ECO:0000256" key="8">
    <source>
        <dbReference type="ARBA" id="ARBA00023125"/>
    </source>
</evidence>
<evidence type="ECO:0000256" key="6">
    <source>
        <dbReference type="ARBA" id="ARBA00023004"/>
    </source>
</evidence>
<feature type="binding site" evidence="12">
    <location>
        <position position="199"/>
    </location>
    <ligand>
        <name>[4Fe-4S] cluster</name>
        <dbReference type="ChEBI" id="CHEBI:49883"/>
    </ligand>
</feature>
<dbReference type="PANTHER" id="PTHR10359:SF18">
    <property type="entry name" value="ENDONUCLEASE III"/>
    <property type="match status" value="1"/>
</dbReference>
<sequence>MELKKRTLEIIKRLKKEYPHARIALEFDNPIEILVATILSAQCTDERVNKVTESLFKKYKTVKDYANADVKKFEQEIRSTGFYHNKAKNIINTAKIIMEKFGGKVPDKMEDLMSLSGVARKTANIVLGNAFGKIEGMPVDTHVRRLSQRLGLSKNDDPEKIEQDLMEIVPRDEWFGVSYILIDHGRKICDAKKPRCNGCILKDICPKIGV</sequence>
<evidence type="ECO:0000256" key="10">
    <source>
        <dbReference type="ARBA" id="ARBA00023239"/>
    </source>
</evidence>
<feature type="binding site" evidence="12">
    <location>
        <position position="189"/>
    </location>
    <ligand>
        <name>[4Fe-4S] cluster</name>
        <dbReference type="ChEBI" id="CHEBI:49883"/>
    </ligand>
</feature>
<evidence type="ECO:0000256" key="5">
    <source>
        <dbReference type="ARBA" id="ARBA00022801"/>
    </source>
</evidence>
<name>A0A1J4SC12_9BACT</name>
<feature type="binding site" evidence="12">
    <location>
        <position position="205"/>
    </location>
    <ligand>
        <name>[4Fe-4S] cluster</name>
        <dbReference type="ChEBI" id="CHEBI:49883"/>
    </ligand>
</feature>
<keyword evidence="3 12" id="KW-0479">Metal-binding</keyword>
<keyword evidence="6 12" id="KW-0408">Iron</keyword>
<dbReference type="FunFam" id="1.10.340.30:FF:000001">
    <property type="entry name" value="Endonuclease III"/>
    <property type="match status" value="1"/>
</dbReference>
<comment type="function">
    <text evidence="12">DNA repair enzyme that has both DNA N-glycosylase activity and AP-lyase activity. The DNA N-glycosylase activity releases various damaged pyrimidines from DNA by cleaving the N-glycosidic bond, leaving an AP (apurinic/apyrimidinic) site. The AP-lyase activity cleaves the phosphodiester bond 3' to the AP site by a beta-elimination, leaving a 3'-terminal unsaturated sugar and a product with a terminal 5'-phosphate.</text>
</comment>
<evidence type="ECO:0000259" key="13">
    <source>
        <dbReference type="SMART" id="SM00478"/>
    </source>
</evidence>
<dbReference type="GO" id="GO:0003677">
    <property type="term" value="F:DNA binding"/>
    <property type="evidence" value="ECO:0007669"/>
    <property type="project" value="UniProtKB-UniRule"/>
</dbReference>
<comment type="caution">
    <text evidence="14">The sequence shown here is derived from an EMBL/GenBank/DDBJ whole genome shotgun (WGS) entry which is preliminary data.</text>
</comment>
<feature type="binding site" evidence="12">
    <location>
        <position position="196"/>
    </location>
    <ligand>
        <name>[4Fe-4S] cluster</name>
        <dbReference type="ChEBI" id="CHEBI:49883"/>
    </ligand>
</feature>
<evidence type="ECO:0000256" key="12">
    <source>
        <dbReference type="HAMAP-Rule" id="MF_00942"/>
    </source>
</evidence>
<reference evidence="14 15" key="1">
    <citation type="journal article" date="2016" name="Environ. Microbiol.">
        <title>Genomic resolution of a cold subsurface aquifer community provides metabolic insights for novel microbes adapted to high CO concentrations.</title>
        <authorList>
            <person name="Probst A.J."/>
            <person name="Castelle C.J."/>
            <person name="Singh A."/>
            <person name="Brown C.T."/>
            <person name="Anantharaman K."/>
            <person name="Sharon I."/>
            <person name="Hug L.A."/>
            <person name="Burstein D."/>
            <person name="Emerson J.B."/>
            <person name="Thomas B.C."/>
            <person name="Banfield J.F."/>
        </authorList>
    </citation>
    <scope>NUCLEOTIDE SEQUENCE [LARGE SCALE GENOMIC DNA]</scope>
    <source>
        <strain evidence="14">CG1_02_38_46</strain>
    </source>
</reference>
<dbReference type="CDD" id="cd00056">
    <property type="entry name" value="ENDO3c"/>
    <property type="match status" value="1"/>
</dbReference>
<evidence type="ECO:0000256" key="11">
    <source>
        <dbReference type="ARBA" id="ARBA00023295"/>
    </source>
</evidence>
<dbReference type="GO" id="GO:0006285">
    <property type="term" value="P:base-excision repair, AP site formation"/>
    <property type="evidence" value="ECO:0007669"/>
    <property type="project" value="TreeGrafter"/>
</dbReference>
<evidence type="ECO:0000256" key="4">
    <source>
        <dbReference type="ARBA" id="ARBA00022763"/>
    </source>
</evidence>
<evidence type="ECO:0000256" key="2">
    <source>
        <dbReference type="ARBA" id="ARBA00022485"/>
    </source>
</evidence>
<organism evidence="14 15">
    <name type="scientific">Candidatus Desantisbacteria bacterium CG1_02_38_46</name>
    <dbReference type="NCBI Taxonomy" id="1817893"/>
    <lineage>
        <taxon>Bacteria</taxon>
        <taxon>Candidatus Desantisiibacteriota</taxon>
    </lineage>
</organism>
<dbReference type="GO" id="GO:0140078">
    <property type="term" value="F:class I DNA-(apurinic or apyrimidinic site) endonuclease activity"/>
    <property type="evidence" value="ECO:0007669"/>
    <property type="project" value="UniProtKB-EC"/>
</dbReference>
<dbReference type="PROSITE" id="PS00764">
    <property type="entry name" value="ENDONUCLEASE_III_1"/>
    <property type="match status" value="1"/>
</dbReference>
<dbReference type="FunFam" id="1.10.1670.10:FF:000001">
    <property type="entry name" value="Endonuclease III"/>
    <property type="match status" value="1"/>
</dbReference>